<evidence type="ECO:0000256" key="1">
    <source>
        <dbReference type="SAM" id="Coils"/>
    </source>
</evidence>
<comment type="caution">
    <text evidence="2">The sequence shown here is derived from an EMBL/GenBank/DDBJ whole genome shotgun (WGS) entry which is preliminary data.</text>
</comment>
<dbReference type="PANTHER" id="PTHR23080:SF133">
    <property type="entry name" value="SI:CH211-262I1.5-RELATED"/>
    <property type="match status" value="1"/>
</dbReference>
<keyword evidence="3" id="KW-1185">Reference proteome</keyword>
<protein>
    <submittedName>
        <fullName evidence="2">Uncharacterized protein</fullName>
    </submittedName>
</protein>
<feature type="coiled-coil region" evidence="1">
    <location>
        <begin position="36"/>
        <end position="63"/>
    </location>
</feature>
<evidence type="ECO:0000313" key="3">
    <source>
        <dbReference type="Proteomes" id="UP001152622"/>
    </source>
</evidence>
<dbReference type="OrthoDB" id="10020990at2759"/>
<keyword evidence="1" id="KW-0175">Coiled coil</keyword>
<gene>
    <name evidence="2" type="ORF">SKAU_G00207810</name>
</gene>
<dbReference type="EMBL" id="JAINUF010000007">
    <property type="protein sequence ID" value="KAJ8353214.1"/>
    <property type="molecule type" value="Genomic_DNA"/>
</dbReference>
<name>A0A9Q1F857_SYNKA</name>
<dbReference type="PANTHER" id="PTHR23080">
    <property type="entry name" value="THAP DOMAIN PROTEIN"/>
    <property type="match status" value="1"/>
</dbReference>
<reference evidence="2" key="1">
    <citation type="journal article" date="2023" name="Science">
        <title>Genome structures resolve the early diversification of teleost fishes.</title>
        <authorList>
            <person name="Parey E."/>
            <person name="Louis A."/>
            <person name="Montfort J."/>
            <person name="Bouchez O."/>
            <person name="Roques C."/>
            <person name="Iampietro C."/>
            <person name="Lluch J."/>
            <person name="Castinel A."/>
            <person name="Donnadieu C."/>
            <person name="Desvignes T."/>
            <person name="Floi Bucao C."/>
            <person name="Jouanno E."/>
            <person name="Wen M."/>
            <person name="Mejri S."/>
            <person name="Dirks R."/>
            <person name="Jansen H."/>
            <person name="Henkel C."/>
            <person name="Chen W.J."/>
            <person name="Zahm M."/>
            <person name="Cabau C."/>
            <person name="Klopp C."/>
            <person name="Thompson A.W."/>
            <person name="Robinson-Rechavi M."/>
            <person name="Braasch I."/>
            <person name="Lecointre G."/>
            <person name="Bobe J."/>
            <person name="Postlethwait J.H."/>
            <person name="Berthelot C."/>
            <person name="Roest Crollius H."/>
            <person name="Guiguen Y."/>
        </authorList>
    </citation>
    <scope>NUCLEOTIDE SEQUENCE</scope>
    <source>
        <strain evidence="2">WJC10195</strain>
    </source>
</reference>
<dbReference type="AlphaFoldDB" id="A0A9Q1F857"/>
<sequence length="128" mass="15195">MWERKPRPDYPEEEKIDVPMVLECHDYCARPEPSALDIAMEKNEEQRQEIEQLHNKLQELTLRQSFGLERFAGSDEDIRFYTCDKELFKKSDIIPLLDRDMAIMVDKGFNIDDLVPCKGYRPAFLNKR</sequence>
<proteinExistence type="predicted"/>
<evidence type="ECO:0000313" key="2">
    <source>
        <dbReference type="EMBL" id="KAJ8353214.1"/>
    </source>
</evidence>
<accession>A0A9Q1F857</accession>
<dbReference type="Proteomes" id="UP001152622">
    <property type="component" value="Chromosome 7"/>
</dbReference>
<organism evidence="2 3">
    <name type="scientific">Synaphobranchus kaupii</name>
    <name type="common">Kaup's arrowtooth eel</name>
    <dbReference type="NCBI Taxonomy" id="118154"/>
    <lineage>
        <taxon>Eukaryota</taxon>
        <taxon>Metazoa</taxon>
        <taxon>Chordata</taxon>
        <taxon>Craniata</taxon>
        <taxon>Vertebrata</taxon>
        <taxon>Euteleostomi</taxon>
        <taxon>Actinopterygii</taxon>
        <taxon>Neopterygii</taxon>
        <taxon>Teleostei</taxon>
        <taxon>Anguilliformes</taxon>
        <taxon>Synaphobranchidae</taxon>
        <taxon>Synaphobranchus</taxon>
    </lineage>
</organism>